<sequence>MLRVFRLLILLLVACPVVMATAVFDTPPPVQHRALLGIGATSLSDETPQLTRLGNEIDDLREALPGPTPRFGVVSQMLAAFAPRHTNWLEARREPPPDRPPRPIG</sequence>
<keyword evidence="4" id="KW-1185">Reference proteome</keyword>
<keyword evidence="2" id="KW-0732">Signal</keyword>
<evidence type="ECO:0000313" key="4">
    <source>
        <dbReference type="Proteomes" id="UP000199229"/>
    </source>
</evidence>
<feature type="region of interest" description="Disordered" evidence="1">
    <location>
        <begin position="86"/>
        <end position="105"/>
    </location>
</feature>
<evidence type="ECO:0000313" key="3">
    <source>
        <dbReference type="EMBL" id="SFG56132.1"/>
    </source>
</evidence>
<name>A0A1I2STU3_9HYPH</name>
<dbReference type="AlphaFoldDB" id="A0A1I2STU3"/>
<organism evidence="3 4">
    <name type="scientific">Methylobacterium gossipiicola</name>
    <dbReference type="NCBI Taxonomy" id="582675"/>
    <lineage>
        <taxon>Bacteria</taxon>
        <taxon>Pseudomonadati</taxon>
        <taxon>Pseudomonadota</taxon>
        <taxon>Alphaproteobacteria</taxon>
        <taxon>Hyphomicrobiales</taxon>
        <taxon>Methylobacteriaceae</taxon>
        <taxon>Methylobacterium</taxon>
    </lineage>
</organism>
<dbReference type="Proteomes" id="UP000199229">
    <property type="component" value="Unassembled WGS sequence"/>
</dbReference>
<feature type="signal peptide" evidence="2">
    <location>
        <begin position="1"/>
        <end position="20"/>
    </location>
</feature>
<protein>
    <submittedName>
        <fullName evidence="3">Uncharacterized protein</fullName>
    </submittedName>
</protein>
<proteinExistence type="predicted"/>
<evidence type="ECO:0000256" key="1">
    <source>
        <dbReference type="SAM" id="MobiDB-lite"/>
    </source>
</evidence>
<gene>
    <name evidence="3" type="ORF">SAMN05192565_105207</name>
</gene>
<feature type="chain" id="PRO_5011475715" evidence="2">
    <location>
        <begin position="21"/>
        <end position="105"/>
    </location>
</feature>
<reference evidence="4" key="1">
    <citation type="submission" date="2016-10" db="EMBL/GenBank/DDBJ databases">
        <authorList>
            <person name="Varghese N."/>
            <person name="Submissions S."/>
        </authorList>
    </citation>
    <scope>NUCLEOTIDE SEQUENCE [LARGE SCALE GENOMIC DNA]</scope>
    <source>
        <strain evidence="4">Gh-105</strain>
    </source>
</reference>
<evidence type="ECO:0000256" key="2">
    <source>
        <dbReference type="SAM" id="SignalP"/>
    </source>
</evidence>
<feature type="compositionally biased region" description="Basic and acidic residues" evidence="1">
    <location>
        <begin position="90"/>
        <end position="105"/>
    </location>
</feature>
<dbReference type="RefSeq" id="WP_091970077.1">
    <property type="nucleotide sequence ID" value="NZ_FOPM01000005.1"/>
</dbReference>
<accession>A0A1I2STU3</accession>
<dbReference type="EMBL" id="FOPM01000005">
    <property type="protein sequence ID" value="SFG56132.1"/>
    <property type="molecule type" value="Genomic_DNA"/>
</dbReference>